<sequence length="638" mass="72749">MSTLTSTEMVPKMSTELKMGPELEEVLWNLLKDKKYEEAIIEIKQEKYNQYLVCNSLDLVPVVAKYLHEDDVDTDCEECVKQLLLHVANVANPKEVIIAFLEEMQFSHSDIRFRVFLKPIGALLQRGISTSTKAVTFSWVFNALYTHVVQMPLPKNYALEGKERKLMDLDSDVQAHTRILRLLADFYFTFYEQVINGNLVWGGKITDSKEFLALFLLQLFHKPLAFLDVYKEDNEVESSLFRTTADLSVMISRLMGNPFKLMKYISWKKKKVLMANCEEKQNNDSIGTNENGDNNVGGGDDDDDNDNDEIKDNEISENINMEASSKDDSVSQLSLATYFYCILTQHMAIDHVPAVYSQEYLFISFLPLQVQLLQDKQDIVIHKGLLLTKELTEGIPERALPSSSLDAVAHSSLPQMLVRIMTLCNNAEMRNLSYKLFVPYLDKFDDLGRYRLLRSLLLTIKHAGVLGVVMLQMKFNIEFSFKIGVKNGPFTGDKVSDLISLSCTSTLPAKERTDLLEWSDSIMTVLNLLYYLIIRDKENLTHIHDNIAQLEKSFLEPLQKGLDLSRGHYQLKLKELQDPILKKKKQMEFSVSSIGGVPLPSMAPEQEQEVIHVALNTFDLMQSNIARVNQASEVVKKP</sequence>
<evidence type="ECO:0000313" key="2">
    <source>
        <dbReference type="EMBL" id="CAL4058696.1"/>
    </source>
</evidence>
<dbReference type="Proteomes" id="UP001497623">
    <property type="component" value="Unassembled WGS sequence"/>
</dbReference>
<evidence type="ECO:0000313" key="3">
    <source>
        <dbReference type="Proteomes" id="UP001497623"/>
    </source>
</evidence>
<dbReference type="InterPro" id="IPR019516">
    <property type="entry name" value="Glomulin/ALF4"/>
</dbReference>
<dbReference type="PANTHER" id="PTHR15430:SF1">
    <property type="entry name" value="GLOMULIN"/>
    <property type="match status" value="1"/>
</dbReference>
<accession>A0AAV2PFW1</accession>
<proteinExistence type="predicted"/>
<dbReference type="InterPro" id="IPR013877">
    <property type="entry name" value="YAP-bd/ALF4/Glomulin"/>
</dbReference>
<reference evidence="2 3" key="1">
    <citation type="submission" date="2024-05" db="EMBL/GenBank/DDBJ databases">
        <authorList>
            <person name="Wallberg A."/>
        </authorList>
    </citation>
    <scope>NUCLEOTIDE SEQUENCE [LARGE SCALE GENOMIC DNA]</scope>
</reference>
<keyword evidence="3" id="KW-1185">Reference proteome</keyword>
<dbReference type="GO" id="GO:0005737">
    <property type="term" value="C:cytoplasm"/>
    <property type="evidence" value="ECO:0007669"/>
    <property type="project" value="TreeGrafter"/>
</dbReference>
<protein>
    <recommendedName>
        <fullName evidence="4">Glomulin</fullName>
    </recommendedName>
</protein>
<gene>
    <name evidence="2" type="ORF">MNOR_LOCUS140</name>
</gene>
<feature type="region of interest" description="Disordered" evidence="1">
    <location>
        <begin position="282"/>
        <end position="323"/>
    </location>
</feature>
<evidence type="ECO:0008006" key="4">
    <source>
        <dbReference type="Google" id="ProtNLM"/>
    </source>
</evidence>
<dbReference type="PANTHER" id="PTHR15430">
    <property type="entry name" value="GLOMULIN"/>
    <property type="match status" value="1"/>
</dbReference>
<feature type="non-terminal residue" evidence="2">
    <location>
        <position position="638"/>
    </location>
</feature>
<dbReference type="EMBL" id="CAXKWB010000026">
    <property type="protein sequence ID" value="CAL4058696.1"/>
    <property type="molecule type" value="Genomic_DNA"/>
</dbReference>
<comment type="caution">
    <text evidence="2">The sequence shown here is derived from an EMBL/GenBank/DDBJ whole genome shotgun (WGS) entry which is preliminary data.</text>
</comment>
<name>A0AAV2PFW1_MEGNR</name>
<dbReference type="Pfam" id="PF08568">
    <property type="entry name" value="Kinetochor_Ybp2"/>
    <property type="match status" value="1"/>
</dbReference>
<dbReference type="GO" id="GO:0055105">
    <property type="term" value="F:ubiquitin-protein transferase inhibitor activity"/>
    <property type="evidence" value="ECO:0007669"/>
    <property type="project" value="TreeGrafter"/>
</dbReference>
<evidence type="ECO:0000256" key="1">
    <source>
        <dbReference type="SAM" id="MobiDB-lite"/>
    </source>
</evidence>
<dbReference type="AlphaFoldDB" id="A0AAV2PFW1"/>
<organism evidence="2 3">
    <name type="scientific">Meganyctiphanes norvegica</name>
    <name type="common">Northern krill</name>
    <name type="synonym">Thysanopoda norvegica</name>
    <dbReference type="NCBI Taxonomy" id="48144"/>
    <lineage>
        <taxon>Eukaryota</taxon>
        <taxon>Metazoa</taxon>
        <taxon>Ecdysozoa</taxon>
        <taxon>Arthropoda</taxon>
        <taxon>Crustacea</taxon>
        <taxon>Multicrustacea</taxon>
        <taxon>Malacostraca</taxon>
        <taxon>Eumalacostraca</taxon>
        <taxon>Eucarida</taxon>
        <taxon>Euphausiacea</taxon>
        <taxon>Euphausiidae</taxon>
        <taxon>Meganyctiphanes</taxon>
    </lineage>
</organism>